<reference evidence="2" key="1">
    <citation type="submission" date="2024-07" db="EMBL/GenBank/DDBJ databases">
        <authorList>
            <person name="Yu S.T."/>
        </authorList>
    </citation>
    <scope>NUCLEOTIDE SEQUENCE</scope>
    <source>
        <strain evidence="2">R28</strain>
    </source>
</reference>
<sequence>MHSVQVQVRRLVQDKDAHYLAVIKGNQPWDEVPIAHTASQSGHGRRESRSLRTLTLAASTGGPASPTADRRCGCTAAARRPGANRGKIPAPM</sequence>
<feature type="region of interest" description="Disordered" evidence="1">
    <location>
        <begin position="58"/>
        <end position="92"/>
    </location>
</feature>
<evidence type="ECO:0000256" key="1">
    <source>
        <dbReference type="SAM" id="MobiDB-lite"/>
    </source>
</evidence>
<gene>
    <name evidence="2" type="ORF">AB5J49_03100</name>
</gene>
<dbReference type="AlphaFoldDB" id="A0AB39PTG8"/>
<dbReference type="EMBL" id="CP163439">
    <property type="protein sequence ID" value="XDQ32423.1"/>
    <property type="molecule type" value="Genomic_DNA"/>
</dbReference>
<proteinExistence type="predicted"/>
<protein>
    <submittedName>
        <fullName evidence="2">Uncharacterized protein</fullName>
    </submittedName>
</protein>
<accession>A0AB39PTG8</accession>
<evidence type="ECO:0000313" key="2">
    <source>
        <dbReference type="EMBL" id="XDQ32423.1"/>
    </source>
</evidence>
<name>A0AB39PTG8_9ACTN</name>
<dbReference type="RefSeq" id="WP_369166926.1">
    <property type="nucleotide sequence ID" value="NZ_CP163439.1"/>
</dbReference>
<organism evidence="2">
    <name type="scientific">Streptomyces sp. R28</name>
    <dbReference type="NCBI Taxonomy" id="3238628"/>
    <lineage>
        <taxon>Bacteria</taxon>
        <taxon>Bacillati</taxon>
        <taxon>Actinomycetota</taxon>
        <taxon>Actinomycetes</taxon>
        <taxon>Kitasatosporales</taxon>
        <taxon>Streptomycetaceae</taxon>
        <taxon>Streptomyces</taxon>
    </lineage>
</organism>